<dbReference type="InterPro" id="IPR013785">
    <property type="entry name" value="Aldolase_TIM"/>
</dbReference>
<dbReference type="SUPFAM" id="SSF102114">
    <property type="entry name" value="Radical SAM enzymes"/>
    <property type="match status" value="1"/>
</dbReference>
<organism evidence="8 9">
    <name type="scientific">Thermococcus paralvinellae</name>
    <dbReference type="NCBI Taxonomy" id="582419"/>
    <lineage>
        <taxon>Archaea</taxon>
        <taxon>Methanobacteriati</taxon>
        <taxon>Methanobacteriota</taxon>
        <taxon>Thermococci</taxon>
        <taxon>Thermococcales</taxon>
        <taxon>Thermococcaceae</taxon>
        <taxon>Thermococcus</taxon>
    </lineage>
</organism>
<dbReference type="SFLD" id="SFLDG01067">
    <property type="entry name" value="SPASM/twitch_domain_containing"/>
    <property type="match status" value="1"/>
</dbReference>
<evidence type="ECO:0000256" key="6">
    <source>
        <dbReference type="ARBA" id="ARBA00023014"/>
    </source>
</evidence>
<dbReference type="CDD" id="cd01335">
    <property type="entry name" value="Radical_SAM"/>
    <property type="match status" value="1"/>
</dbReference>
<keyword evidence="2" id="KW-0004">4Fe-4S</keyword>
<evidence type="ECO:0000256" key="3">
    <source>
        <dbReference type="ARBA" id="ARBA00022691"/>
    </source>
</evidence>
<dbReference type="GO" id="GO:0046872">
    <property type="term" value="F:metal ion binding"/>
    <property type="evidence" value="ECO:0007669"/>
    <property type="project" value="UniProtKB-KW"/>
</dbReference>
<dbReference type="STRING" id="582419.TES1_0969"/>
<dbReference type="AlphaFoldDB" id="W0I7E5"/>
<dbReference type="HOGENOM" id="CLU_978671_0_0_2"/>
<feature type="domain" description="Radical SAM core" evidence="7">
    <location>
        <begin position="9"/>
        <end position="228"/>
    </location>
</feature>
<dbReference type="PANTHER" id="PTHR30352:SF5">
    <property type="entry name" value="PYRUVATE FORMATE-LYASE 1-ACTIVATING ENZYME"/>
    <property type="match status" value="1"/>
</dbReference>
<gene>
    <name evidence="8" type="ORF">TES1_0969</name>
</gene>
<dbReference type="InterPro" id="IPR058240">
    <property type="entry name" value="rSAM_sf"/>
</dbReference>
<dbReference type="Proteomes" id="UP000019027">
    <property type="component" value="Chromosome"/>
</dbReference>
<keyword evidence="5" id="KW-0408">Iron</keyword>
<dbReference type="Pfam" id="PF04055">
    <property type="entry name" value="Radical_SAM"/>
    <property type="match status" value="1"/>
</dbReference>
<evidence type="ECO:0000313" key="8">
    <source>
        <dbReference type="EMBL" id="AHF80353.1"/>
    </source>
</evidence>
<dbReference type="SFLD" id="SFLDS00029">
    <property type="entry name" value="Radical_SAM"/>
    <property type="match status" value="1"/>
</dbReference>
<evidence type="ECO:0000256" key="5">
    <source>
        <dbReference type="ARBA" id="ARBA00023004"/>
    </source>
</evidence>
<keyword evidence="9" id="KW-1185">Reference proteome</keyword>
<dbReference type="RefSeq" id="WP_042680809.1">
    <property type="nucleotide sequence ID" value="NZ_CP006965.1"/>
</dbReference>
<protein>
    <submittedName>
        <fullName evidence="8">Radical SAM domain-containing protein</fullName>
    </submittedName>
</protein>
<dbReference type="PANTHER" id="PTHR30352">
    <property type="entry name" value="PYRUVATE FORMATE-LYASE-ACTIVATING ENZYME"/>
    <property type="match status" value="1"/>
</dbReference>
<dbReference type="PROSITE" id="PS51918">
    <property type="entry name" value="RADICAL_SAM"/>
    <property type="match status" value="1"/>
</dbReference>
<proteinExistence type="predicted"/>
<accession>W0I7E5</accession>
<keyword evidence="4" id="KW-0479">Metal-binding</keyword>
<name>W0I7E5_9EURY</name>
<dbReference type="Gene3D" id="3.20.20.70">
    <property type="entry name" value="Aldolase class I"/>
    <property type="match status" value="1"/>
</dbReference>
<keyword evidence="6" id="KW-0411">Iron-sulfur</keyword>
<dbReference type="KEGG" id="ths:TES1_0969"/>
<keyword evidence="3" id="KW-0949">S-adenosyl-L-methionine</keyword>
<evidence type="ECO:0000256" key="2">
    <source>
        <dbReference type="ARBA" id="ARBA00022485"/>
    </source>
</evidence>
<reference evidence="8 9" key="1">
    <citation type="journal article" date="2014" name="Int. J. Syst. Evol. Microbiol.">
        <title>Thermococcus paralvinellae sp. nov. and Thermococcus cleftensis sp. nov. of hyperthermophilic heterotrophs from deep-sea hydrothermal vents.</title>
        <authorList>
            <person name="Hensley S.A."/>
            <person name="Jung J.H."/>
            <person name="Park C.S."/>
            <person name="Holden J.F."/>
        </authorList>
    </citation>
    <scope>NUCLEOTIDE SEQUENCE [LARGE SCALE GENOMIC DNA]</scope>
    <source>
        <strain evidence="8 9">ES1</strain>
    </source>
</reference>
<comment type="cofactor">
    <cofactor evidence="1">
        <name>[4Fe-4S] cluster</name>
        <dbReference type="ChEBI" id="CHEBI:49883"/>
    </cofactor>
</comment>
<dbReference type="GO" id="GO:0003824">
    <property type="term" value="F:catalytic activity"/>
    <property type="evidence" value="ECO:0007669"/>
    <property type="project" value="InterPro"/>
</dbReference>
<evidence type="ECO:0000256" key="1">
    <source>
        <dbReference type="ARBA" id="ARBA00001966"/>
    </source>
</evidence>
<dbReference type="InterPro" id="IPR034457">
    <property type="entry name" value="Organic_radical-activating"/>
</dbReference>
<evidence type="ECO:0000256" key="4">
    <source>
        <dbReference type="ARBA" id="ARBA00022723"/>
    </source>
</evidence>
<dbReference type="InterPro" id="IPR007197">
    <property type="entry name" value="rSAM"/>
</dbReference>
<evidence type="ECO:0000313" key="9">
    <source>
        <dbReference type="Proteomes" id="UP000019027"/>
    </source>
</evidence>
<dbReference type="GeneID" id="24906441"/>
<dbReference type="OrthoDB" id="371936at2157"/>
<dbReference type="EMBL" id="CP006965">
    <property type="protein sequence ID" value="AHF80353.1"/>
    <property type="molecule type" value="Genomic_DNA"/>
</dbReference>
<sequence>MTNVYHIVQFQSGDAYVLFYGCHWRCSYCVWAFEKWNLCLPNDLKRKLDKLWIKKNIKFLSIEEVVGILKENGVKLAFFGGGEPTIDRELKPLIKRLKKEGIDVWLVTNGELLDKELVDLVKGITFSIKALDDELHKKITGVPNYKALENFKRFAKSGKIVAETVYVKDLVECDEILKIAKFIVSLNPDIRFRIDPLVQNPVYEEVDECIRKVRKILPNTYRIKATGKGKLPNLLYPKLGE</sequence>
<dbReference type="GO" id="GO:0051539">
    <property type="term" value="F:4 iron, 4 sulfur cluster binding"/>
    <property type="evidence" value="ECO:0007669"/>
    <property type="project" value="UniProtKB-KW"/>
</dbReference>
<evidence type="ECO:0000259" key="7">
    <source>
        <dbReference type="PROSITE" id="PS51918"/>
    </source>
</evidence>